<dbReference type="CDD" id="cd06267">
    <property type="entry name" value="PBP1_LacI_sugar_binding-like"/>
    <property type="match status" value="1"/>
</dbReference>
<protein>
    <submittedName>
        <fullName evidence="5">LacI family transcriptional regulator</fullName>
    </submittedName>
</protein>
<dbReference type="PANTHER" id="PTHR30146">
    <property type="entry name" value="LACI-RELATED TRANSCRIPTIONAL REPRESSOR"/>
    <property type="match status" value="1"/>
</dbReference>
<organism evidence="5 6">
    <name type="scientific">Paracoccus suum</name>
    <dbReference type="NCBI Taxonomy" id="2259340"/>
    <lineage>
        <taxon>Bacteria</taxon>
        <taxon>Pseudomonadati</taxon>
        <taxon>Pseudomonadota</taxon>
        <taxon>Alphaproteobacteria</taxon>
        <taxon>Rhodobacterales</taxon>
        <taxon>Paracoccaceae</taxon>
        <taxon>Paracoccus</taxon>
    </lineage>
</organism>
<dbReference type="PROSITE" id="PS50932">
    <property type="entry name" value="HTH_LACI_2"/>
    <property type="match status" value="1"/>
</dbReference>
<dbReference type="InterPro" id="IPR028082">
    <property type="entry name" value="Peripla_BP_I"/>
</dbReference>
<keyword evidence="2" id="KW-0238">DNA-binding</keyword>
<dbReference type="Gene3D" id="1.10.260.40">
    <property type="entry name" value="lambda repressor-like DNA-binding domains"/>
    <property type="match status" value="1"/>
</dbReference>
<evidence type="ECO:0000259" key="4">
    <source>
        <dbReference type="PROSITE" id="PS50932"/>
    </source>
</evidence>
<dbReference type="PROSITE" id="PS00356">
    <property type="entry name" value="HTH_LACI_1"/>
    <property type="match status" value="1"/>
</dbReference>
<name>A0A344PHL7_9RHOB</name>
<evidence type="ECO:0000256" key="3">
    <source>
        <dbReference type="ARBA" id="ARBA00023163"/>
    </source>
</evidence>
<keyword evidence="1" id="KW-0805">Transcription regulation</keyword>
<dbReference type="Pfam" id="PF00356">
    <property type="entry name" value="LacI"/>
    <property type="match status" value="1"/>
</dbReference>
<dbReference type="EMBL" id="CP030918">
    <property type="protein sequence ID" value="AXC48872.1"/>
    <property type="molecule type" value="Genomic_DNA"/>
</dbReference>
<dbReference type="GO" id="GO:0000976">
    <property type="term" value="F:transcription cis-regulatory region binding"/>
    <property type="evidence" value="ECO:0007669"/>
    <property type="project" value="TreeGrafter"/>
</dbReference>
<sequence length="342" mass="35460">MRPDGKRAAISGRVRLKDIAERVGVSTATVSRALSARGYVEAGLAARIMSAAAELNYPMPTSLAGQTVWLAASAPAMLDFARNQFTLHVLEGLRDRAATLGMAVEARSLPDRDVAAGLLADAAADPGVAGVLLLSIDDDATLAEARAAPVPVALVNADDPEMQLSSVAPCNRSAAALATDALRQLGHQRILLLTHPGRRTIQRRLEGWRDAMGGDADPDLVVEVGDWLAEAAAAAIASRLERGRDFTAILACGDALAVGAYAALRGAGVAIPGEVSVLSIDGLPQAALLDPPLSTMEIPMRAVGAVALDLLKEARSRGLPPRRVELACELVLRGSTGPVAAF</sequence>
<evidence type="ECO:0000313" key="6">
    <source>
        <dbReference type="Proteomes" id="UP000252023"/>
    </source>
</evidence>
<feature type="domain" description="HTH lacI-type" evidence="4">
    <location>
        <begin position="14"/>
        <end position="57"/>
    </location>
</feature>
<evidence type="ECO:0000256" key="2">
    <source>
        <dbReference type="ARBA" id="ARBA00023125"/>
    </source>
</evidence>
<proteinExistence type="predicted"/>
<dbReference type="CDD" id="cd01392">
    <property type="entry name" value="HTH_LacI"/>
    <property type="match status" value="1"/>
</dbReference>
<dbReference type="InterPro" id="IPR000843">
    <property type="entry name" value="HTH_LacI"/>
</dbReference>
<dbReference type="AlphaFoldDB" id="A0A344PHL7"/>
<dbReference type="OrthoDB" id="60111at2"/>
<keyword evidence="3" id="KW-0804">Transcription</keyword>
<dbReference type="GO" id="GO:0003700">
    <property type="term" value="F:DNA-binding transcription factor activity"/>
    <property type="evidence" value="ECO:0007669"/>
    <property type="project" value="TreeGrafter"/>
</dbReference>
<dbReference type="PANTHER" id="PTHR30146:SF109">
    <property type="entry name" value="HTH-TYPE TRANSCRIPTIONAL REGULATOR GALS"/>
    <property type="match status" value="1"/>
</dbReference>
<dbReference type="Gene3D" id="3.40.50.2300">
    <property type="match status" value="2"/>
</dbReference>
<keyword evidence="6" id="KW-1185">Reference proteome</keyword>
<dbReference type="KEGG" id="pars:DRW48_03435"/>
<evidence type="ECO:0000313" key="5">
    <source>
        <dbReference type="EMBL" id="AXC48872.1"/>
    </source>
</evidence>
<evidence type="ECO:0000256" key="1">
    <source>
        <dbReference type="ARBA" id="ARBA00023015"/>
    </source>
</evidence>
<accession>A0A344PHL7</accession>
<dbReference type="Pfam" id="PF13377">
    <property type="entry name" value="Peripla_BP_3"/>
    <property type="match status" value="1"/>
</dbReference>
<dbReference type="SUPFAM" id="SSF47413">
    <property type="entry name" value="lambda repressor-like DNA-binding domains"/>
    <property type="match status" value="1"/>
</dbReference>
<gene>
    <name evidence="5" type="ORF">DRW48_03435</name>
</gene>
<dbReference type="SMART" id="SM00354">
    <property type="entry name" value="HTH_LACI"/>
    <property type="match status" value="1"/>
</dbReference>
<dbReference type="InterPro" id="IPR010982">
    <property type="entry name" value="Lambda_DNA-bd_dom_sf"/>
</dbReference>
<dbReference type="InterPro" id="IPR046335">
    <property type="entry name" value="LacI/GalR-like_sensor"/>
</dbReference>
<reference evidence="6" key="1">
    <citation type="submission" date="2018-07" db="EMBL/GenBank/DDBJ databases">
        <title>Genome sequencing of Paracoccus sp. SC2-6.</title>
        <authorList>
            <person name="Heo J."/>
            <person name="Kim S.-J."/>
            <person name="Kwon S.-W."/>
        </authorList>
    </citation>
    <scope>NUCLEOTIDE SEQUENCE [LARGE SCALE GENOMIC DNA]</scope>
    <source>
        <strain evidence="6">SC2-6</strain>
    </source>
</reference>
<dbReference type="SUPFAM" id="SSF53822">
    <property type="entry name" value="Periplasmic binding protein-like I"/>
    <property type="match status" value="1"/>
</dbReference>
<dbReference type="Proteomes" id="UP000252023">
    <property type="component" value="Chromosome"/>
</dbReference>